<dbReference type="InterPro" id="IPR009734">
    <property type="entry name" value="Myoviridae_GpU"/>
</dbReference>
<proteinExistence type="predicted"/>
<dbReference type="EMBL" id="BMZR01000001">
    <property type="protein sequence ID" value="GHD25598.1"/>
    <property type="molecule type" value="Genomic_DNA"/>
</dbReference>
<accession>A0ABQ3GP14</accession>
<sequence>MLLALGQFVFSVDTMTYSELQRSRSWSYASNSIAQGRDQHQYTGVGEETVTIPFLIYQSHGFGNRQSIDDLSEMADSGSGYVLIDGSGYLYGVFAITAIDETRSHITNRGVARKIDGTMKLMRVDDDRIQTDKAVTTDGQEV</sequence>
<evidence type="ECO:0000313" key="2">
    <source>
        <dbReference type="Proteomes" id="UP000610203"/>
    </source>
</evidence>
<reference evidence="2" key="1">
    <citation type="journal article" date="2019" name="Int. J. Syst. Evol. Microbiol.">
        <title>The Global Catalogue of Microorganisms (GCM) 10K type strain sequencing project: providing services to taxonomists for standard genome sequencing and annotation.</title>
        <authorList>
            <consortium name="The Broad Institute Genomics Platform"/>
            <consortium name="The Broad Institute Genome Sequencing Center for Infectious Disease"/>
            <person name="Wu L."/>
            <person name="Ma J."/>
        </authorList>
    </citation>
    <scope>NUCLEOTIDE SEQUENCE [LARGE SCALE GENOMIC DNA]</scope>
    <source>
        <strain evidence="2">KCTC 42280</strain>
    </source>
</reference>
<protein>
    <recommendedName>
        <fullName evidence="3">Oxidoreductase</fullName>
    </recommendedName>
</protein>
<dbReference type="Proteomes" id="UP000610203">
    <property type="component" value="Unassembled WGS sequence"/>
</dbReference>
<evidence type="ECO:0008006" key="3">
    <source>
        <dbReference type="Google" id="ProtNLM"/>
    </source>
</evidence>
<name>A0ABQ3GP14_9GAMM</name>
<gene>
    <name evidence="1" type="ORF">GCM10016272_01610</name>
</gene>
<evidence type="ECO:0000313" key="1">
    <source>
        <dbReference type="EMBL" id="GHD25598.1"/>
    </source>
</evidence>
<dbReference type="Pfam" id="PF06995">
    <property type="entry name" value="Phage_P2_GpU"/>
    <property type="match status" value="1"/>
</dbReference>
<comment type="caution">
    <text evidence="1">The sequence shown here is derived from an EMBL/GenBank/DDBJ whole genome shotgun (WGS) entry which is preliminary data.</text>
</comment>
<keyword evidence="2" id="KW-1185">Reference proteome</keyword>
<organism evidence="1 2">
    <name type="scientific">Psychrobacter glaciei</name>
    <dbReference type="NCBI Taxonomy" id="619771"/>
    <lineage>
        <taxon>Bacteria</taxon>
        <taxon>Pseudomonadati</taxon>
        <taxon>Pseudomonadota</taxon>
        <taxon>Gammaproteobacteria</taxon>
        <taxon>Moraxellales</taxon>
        <taxon>Moraxellaceae</taxon>
        <taxon>Psychrobacter</taxon>
    </lineage>
</organism>